<dbReference type="AlphaFoldDB" id="A0A562QN52"/>
<dbReference type="InterPro" id="IPR011583">
    <property type="entry name" value="Chitinase_II/V-like_cat"/>
</dbReference>
<evidence type="ECO:0000313" key="7">
    <source>
        <dbReference type="Proteomes" id="UP000315711"/>
    </source>
</evidence>
<dbReference type="RefSeq" id="WP_144449804.1">
    <property type="nucleotide sequence ID" value="NZ_VLKZ01000003.1"/>
</dbReference>
<dbReference type="PANTHER" id="PTHR46066">
    <property type="entry name" value="CHITINASE DOMAIN-CONTAINING PROTEIN 1 FAMILY MEMBER"/>
    <property type="match status" value="1"/>
</dbReference>
<keyword evidence="7" id="KW-1185">Reference proteome</keyword>
<accession>A0A562QN52</accession>
<dbReference type="InterPro" id="IPR041704">
    <property type="entry name" value="CFLE_GH18"/>
</dbReference>
<keyword evidence="4" id="KW-1133">Transmembrane helix</keyword>
<dbReference type="InterPro" id="IPR017853">
    <property type="entry name" value="GH"/>
</dbReference>
<evidence type="ECO:0000259" key="5">
    <source>
        <dbReference type="PROSITE" id="PS51910"/>
    </source>
</evidence>
<comment type="caution">
    <text evidence="6">The sequence shown here is derived from an EMBL/GenBank/DDBJ whole genome shotgun (WGS) entry which is preliminary data.</text>
</comment>
<protein>
    <submittedName>
        <fullName evidence="6">Spore germination protein YaaH</fullName>
    </submittedName>
</protein>
<dbReference type="SUPFAM" id="SSF51445">
    <property type="entry name" value="(Trans)glycosidases"/>
    <property type="match status" value="1"/>
</dbReference>
<keyword evidence="1" id="KW-0378">Hydrolase</keyword>
<dbReference type="GO" id="GO:0005975">
    <property type="term" value="P:carbohydrate metabolic process"/>
    <property type="evidence" value="ECO:0007669"/>
    <property type="project" value="InterPro"/>
</dbReference>
<dbReference type="OrthoDB" id="9775889at2"/>
<dbReference type="PANTHER" id="PTHR46066:SF2">
    <property type="entry name" value="CHITINASE DOMAIN-CONTAINING PROTEIN 1"/>
    <property type="match status" value="1"/>
</dbReference>
<dbReference type="Gene3D" id="3.20.20.80">
    <property type="entry name" value="Glycosidases"/>
    <property type="match status" value="1"/>
</dbReference>
<feature type="transmembrane region" description="Helical" evidence="4">
    <location>
        <begin position="6"/>
        <end position="24"/>
    </location>
</feature>
<evidence type="ECO:0000256" key="4">
    <source>
        <dbReference type="SAM" id="Phobius"/>
    </source>
</evidence>
<dbReference type="InterPro" id="IPR029070">
    <property type="entry name" value="Chitinase_insertion_sf"/>
</dbReference>
<dbReference type="Pfam" id="PF00704">
    <property type="entry name" value="Glyco_hydro_18"/>
    <property type="match status" value="1"/>
</dbReference>
<evidence type="ECO:0000256" key="3">
    <source>
        <dbReference type="SAM" id="MobiDB-lite"/>
    </source>
</evidence>
<dbReference type="EMBL" id="VLKZ01000003">
    <property type="protein sequence ID" value="TWI58157.1"/>
    <property type="molecule type" value="Genomic_DNA"/>
</dbReference>
<organism evidence="6 7">
    <name type="scientific">Halalkalibacter nanhaiisediminis</name>
    <dbReference type="NCBI Taxonomy" id="688079"/>
    <lineage>
        <taxon>Bacteria</taxon>
        <taxon>Bacillati</taxon>
        <taxon>Bacillota</taxon>
        <taxon>Bacilli</taxon>
        <taxon>Bacillales</taxon>
        <taxon>Bacillaceae</taxon>
        <taxon>Halalkalibacter</taxon>
    </lineage>
</organism>
<feature type="domain" description="GH18" evidence="5">
    <location>
        <begin position="57"/>
        <end position="371"/>
    </location>
</feature>
<dbReference type="CDD" id="cd02874">
    <property type="entry name" value="GH18_CFLE_spore_hydrolase"/>
    <property type="match status" value="1"/>
</dbReference>
<dbReference type="Gene3D" id="3.10.50.10">
    <property type="match status" value="1"/>
</dbReference>
<keyword evidence="2" id="KW-0326">Glycosidase</keyword>
<dbReference type="InterPro" id="IPR001223">
    <property type="entry name" value="Glyco_hydro18_cat"/>
</dbReference>
<feature type="region of interest" description="Disordered" evidence="3">
    <location>
        <begin position="29"/>
        <end position="48"/>
    </location>
</feature>
<feature type="compositionally biased region" description="Basic and acidic residues" evidence="3">
    <location>
        <begin position="29"/>
        <end position="44"/>
    </location>
</feature>
<keyword evidence="4" id="KW-0472">Membrane</keyword>
<reference evidence="6 7" key="1">
    <citation type="journal article" date="2015" name="Stand. Genomic Sci.">
        <title>Genomic Encyclopedia of Bacterial and Archaeal Type Strains, Phase III: the genomes of soil and plant-associated and newly described type strains.</title>
        <authorList>
            <person name="Whitman W.B."/>
            <person name="Woyke T."/>
            <person name="Klenk H.P."/>
            <person name="Zhou Y."/>
            <person name="Lilburn T.G."/>
            <person name="Beck B.J."/>
            <person name="De Vos P."/>
            <person name="Vandamme P."/>
            <person name="Eisen J.A."/>
            <person name="Garrity G."/>
            <person name="Hugenholtz P."/>
            <person name="Kyrpides N.C."/>
        </authorList>
    </citation>
    <scope>NUCLEOTIDE SEQUENCE [LARGE SCALE GENOMIC DNA]</scope>
    <source>
        <strain evidence="6 7">CGMCC 1.10116</strain>
    </source>
</reference>
<dbReference type="GO" id="GO:0008061">
    <property type="term" value="F:chitin binding"/>
    <property type="evidence" value="ECO:0007669"/>
    <property type="project" value="InterPro"/>
</dbReference>
<dbReference type="GO" id="GO:0016798">
    <property type="term" value="F:hydrolase activity, acting on glycosyl bonds"/>
    <property type="evidence" value="ECO:0007669"/>
    <property type="project" value="UniProtKB-KW"/>
</dbReference>
<evidence type="ECO:0000256" key="2">
    <source>
        <dbReference type="ARBA" id="ARBA00023295"/>
    </source>
</evidence>
<name>A0A562QN52_9BACI</name>
<evidence type="ECO:0000256" key="1">
    <source>
        <dbReference type="ARBA" id="ARBA00022801"/>
    </source>
</evidence>
<evidence type="ECO:0000313" key="6">
    <source>
        <dbReference type="EMBL" id="TWI58157.1"/>
    </source>
</evidence>
<proteinExistence type="predicted"/>
<sequence>MRYVKILPILFAFLLVFSSFIILVEKEPKKNDESSESNNEEKVIQPEQAVEVSHKELMNLGYFTQYWDQDVTSSNSLQNNHQYMNQIAIATYHVTANGTIDGFNPQESIDFANKKGLKTYATIQNQFDSDVANRILSDAHLRKTTIDSMLQLVKTNGYTGLNINFENMYANDRENFNQFIKEVVKVFHEHHYPVIVSVPAKTGDFPDWEWSGTFEYKTLGEVADYIQLMSYDQHGTWGEPGSVAGVNWVENVLQYATSKIPSEKILIGLPAYGYDWNLNNSDENKAVSWKEVETLIEKTGAEVQWDSASKSPYFHYIADNGDKHTVWFENEASIKNKTELVHKYKLAGTSMWRMGLEDESFWRTVQEGLDK</sequence>
<dbReference type="PROSITE" id="PS51910">
    <property type="entry name" value="GH18_2"/>
    <property type="match status" value="1"/>
</dbReference>
<dbReference type="SMART" id="SM00636">
    <property type="entry name" value="Glyco_18"/>
    <property type="match status" value="1"/>
</dbReference>
<gene>
    <name evidence="6" type="ORF">IQ10_01490</name>
</gene>
<keyword evidence="4" id="KW-0812">Transmembrane</keyword>
<dbReference type="Proteomes" id="UP000315711">
    <property type="component" value="Unassembled WGS sequence"/>
</dbReference>